<dbReference type="EMBL" id="CP091196">
    <property type="protein sequence ID" value="UQS23603.1"/>
    <property type="molecule type" value="Genomic_DNA"/>
</dbReference>
<gene>
    <name evidence="2" type="ORF">L1857_12595</name>
</gene>
<dbReference type="InterPro" id="IPR005511">
    <property type="entry name" value="SMP-30"/>
</dbReference>
<dbReference type="InterPro" id="IPR013658">
    <property type="entry name" value="SGL"/>
</dbReference>
<feature type="domain" description="SMP-30/Gluconolactonase/LRE-like region" evidence="1">
    <location>
        <begin position="10"/>
        <end position="285"/>
    </location>
</feature>
<dbReference type="RefSeq" id="WP_116110077.1">
    <property type="nucleotide sequence ID" value="NZ_CP091196.1"/>
</dbReference>
<dbReference type="InterPro" id="IPR011042">
    <property type="entry name" value="6-blade_b-propeller_TolB-like"/>
</dbReference>
<proteinExistence type="predicted"/>
<dbReference type="PANTHER" id="PTHR47572:SF5">
    <property type="entry name" value="BLR2277 PROTEIN"/>
    <property type="match status" value="1"/>
</dbReference>
<sequence length="312" mass="32509">MREIASGLRFPEGPVALDDGSVLVVEIERGTVSRVWPDGSVTVVADCGGGPNGAAIGPDGAVYVCNNGGFAWHHRGGVTLPGDQPPDYRGGCVQRVSWDGAVTELYTSVDGRSLRGPNDLVFDAHGGFYFTDLGKHRPRESDRGGLYYARADGSRVAEIAYGFTGLNGVGLSPDGSRVYAAETVTGRVWFWNVDGPGRISRPPGGVHGPAGAALLHGFGGYQMLDSLAVDSAGNVCVATLMTGGISVLSPAGELLEVVRPPEPDRFVTNICFGGPGLRTAYITSSGAGKLYATEWPRPGLRLNYADAAPTGS</sequence>
<evidence type="ECO:0000313" key="3">
    <source>
        <dbReference type="Proteomes" id="UP000830158"/>
    </source>
</evidence>
<dbReference type="PRINTS" id="PR01790">
    <property type="entry name" value="SMP30FAMILY"/>
</dbReference>
<protein>
    <submittedName>
        <fullName evidence="2">SMP-30/gluconolactonase/LRE family protein</fullName>
    </submittedName>
</protein>
<dbReference type="PANTHER" id="PTHR47572">
    <property type="entry name" value="LIPOPROTEIN-RELATED"/>
    <property type="match status" value="1"/>
</dbReference>
<dbReference type="Pfam" id="PF08450">
    <property type="entry name" value="SGL"/>
    <property type="match status" value="1"/>
</dbReference>
<keyword evidence="3" id="KW-1185">Reference proteome</keyword>
<evidence type="ECO:0000313" key="2">
    <source>
        <dbReference type="EMBL" id="UQS23603.1"/>
    </source>
</evidence>
<dbReference type="Proteomes" id="UP000830158">
    <property type="component" value="Chromosome"/>
</dbReference>
<accession>A0ABY4NU83</accession>
<dbReference type="InterPro" id="IPR051262">
    <property type="entry name" value="SMP-30/CGR1_Lactonase"/>
</dbReference>
<dbReference type="SUPFAM" id="SSF63829">
    <property type="entry name" value="Calcium-dependent phosphotriesterase"/>
    <property type="match status" value="1"/>
</dbReference>
<organism evidence="2 3">
    <name type="scientific">Amycolatopsis thermalba</name>
    <dbReference type="NCBI Taxonomy" id="944492"/>
    <lineage>
        <taxon>Bacteria</taxon>
        <taxon>Bacillati</taxon>
        <taxon>Actinomycetota</taxon>
        <taxon>Actinomycetes</taxon>
        <taxon>Pseudonocardiales</taxon>
        <taxon>Pseudonocardiaceae</taxon>
        <taxon>Amycolatopsis</taxon>
    </lineage>
</organism>
<evidence type="ECO:0000259" key="1">
    <source>
        <dbReference type="Pfam" id="PF08450"/>
    </source>
</evidence>
<dbReference type="Gene3D" id="2.120.10.30">
    <property type="entry name" value="TolB, C-terminal domain"/>
    <property type="match status" value="1"/>
</dbReference>
<reference evidence="2" key="1">
    <citation type="submission" date="2022-01" db="EMBL/GenBank/DDBJ databases">
        <title>PSI-footprinting approach for the identification of protein synthesis inhibitor producers.</title>
        <authorList>
            <person name="Handel F."/>
            <person name="Kulik A."/>
            <person name="Wex K.W."/>
            <person name="Berscheid A."/>
            <person name="Saur J.S."/>
            <person name="Winkler A."/>
            <person name="Wibberg D."/>
            <person name="Kalinowski J."/>
            <person name="Broetz-Oesterhelt H."/>
            <person name="Mast Y."/>
        </authorList>
    </citation>
    <scope>NUCLEOTIDE SEQUENCE</scope>
    <source>
        <strain evidence="2">KNN 49.3e</strain>
    </source>
</reference>
<name>A0ABY4NU83_9PSEU</name>